<dbReference type="SUPFAM" id="SSF52540">
    <property type="entry name" value="P-loop containing nucleoside triphosphate hydrolases"/>
    <property type="match status" value="1"/>
</dbReference>
<proteinExistence type="predicted"/>
<keyword evidence="1" id="KW-1133">Transmembrane helix</keyword>
<feature type="transmembrane region" description="Helical" evidence="1">
    <location>
        <begin position="346"/>
        <end position="368"/>
    </location>
</feature>
<keyword evidence="1" id="KW-0812">Transmembrane</keyword>
<evidence type="ECO:0000256" key="1">
    <source>
        <dbReference type="SAM" id="Phobius"/>
    </source>
</evidence>
<dbReference type="InterPro" id="IPR027417">
    <property type="entry name" value="P-loop_NTPase"/>
</dbReference>
<dbReference type="PANTHER" id="PTHR14241">
    <property type="entry name" value="INTERFERON-INDUCED PROTEIN 44"/>
    <property type="match status" value="1"/>
</dbReference>
<keyword evidence="3" id="KW-1185">Reference proteome</keyword>
<gene>
    <name evidence="2" type="ORF">RJ640_019982</name>
</gene>
<accession>A0AA88QAD3</accession>
<organism evidence="2 3">
    <name type="scientific">Escallonia rubra</name>
    <dbReference type="NCBI Taxonomy" id="112253"/>
    <lineage>
        <taxon>Eukaryota</taxon>
        <taxon>Viridiplantae</taxon>
        <taxon>Streptophyta</taxon>
        <taxon>Embryophyta</taxon>
        <taxon>Tracheophyta</taxon>
        <taxon>Spermatophyta</taxon>
        <taxon>Magnoliopsida</taxon>
        <taxon>eudicotyledons</taxon>
        <taxon>Gunneridae</taxon>
        <taxon>Pentapetalae</taxon>
        <taxon>asterids</taxon>
        <taxon>campanulids</taxon>
        <taxon>Escalloniales</taxon>
        <taxon>Escalloniaceae</taxon>
        <taxon>Escallonia</taxon>
    </lineage>
</organism>
<evidence type="ECO:0008006" key="4">
    <source>
        <dbReference type="Google" id="ProtNLM"/>
    </source>
</evidence>
<evidence type="ECO:0000313" key="2">
    <source>
        <dbReference type="EMBL" id="KAK2965227.1"/>
    </source>
</evidence>
<dbReference type="Proteomes" id="UP001187471">
    <property type="component" value="Unassembled WGS sequence"/>
</dbReference>
<protein>
    <recommendedName>
        <fullName evidence="4">G domain-containing protein</fullName>
    </recommendedName>
</protein>
<reference evidence="2" key="1">
    <citation type="submission" date="2022-12" db="EMBL/GenBank/DDBJ databases">
        <title>Draft genome assemblies for two species of Escallonia (Escalloniales).</title>
        <authorList>
            <person name="Chanderbali A."/>
            <person name="Dervinis C."/>
            <person name="Anghel I."/>
            <person name="Soltis D."/>
            <person name="Soltis P."/>
            <person name="Zapata F."/>
        </authorList>
    </citation>
    <scope>NUCLEOTIDE SEQUENCE</scope>
    <source>
        <strain evidence="2">UCBG92.1500</strain>
        <tissue evidence="2">Leaf</tissue>
    </source>
</reference>
<dbReference type="EMBL" id="JAVXUO010003229">
    <property type="protein sequence ID" value="KAK2965227.1"/>
    <property type="molecule type" value="Genomic_DNA"/>
</dbReference>
<dbReference type="Gene3D" id="3.40.50.300">
    <property type="entry name" value="P-loop containing nucleotide triphosphate hydrolases"/>
    <property type="match status" value="1"/>
</dbReference>
<name>A0AA88QAD3_9ASTE</name>
<dbReference type="PANTHER" id="PTHR14241:SF24">
    <property type="entry name" value="G DOMAIN-CONTAINING PROTEIN"/>
    <property type="match status" value="1"/>
</dbReference>
<evidence type="ECO:0000313" key="3">
    <source>
        <dbReference type="Proteomes" id="UP001187471"/>
    </source>
</evidence>
<keyword evidence="1" id="KW-0472">Membrane</keyword>
<dbReference type="AlphaFoldDB" id="A0AA88QAD3"/>
<comment type="caution">
    <text evidence="2">The sequence shown here is derived from an EMBL/GenBank/DDBJ whole genome shotgun (WGS) entry which is preliminary data.</text>
</comment>
<sequence length="379" mass="42755">MKDQLEENDTGSAVHCWWRSAAKFDECAKIKPEIANLSNISPTLRVLRELERLALVAPEGLEELRHKLFAYRSGDFWLPTGGVKKEDMDIPPVITVLLVGFHNAGKSSLVNLMYSVLGRSGLIPFTQTSSGTASGYKALYMEEHNVLRSMRNGFCVFDTRGFDYERLAESNEELSKWMNRGVHHNQLCLRSGDNMLLSKDEEIEIPLSRSLASKYAKRRVNCVMMVANVAEIHKALRANDMNLLEALNQLFHSPTLRNCNDNPILILTHGDKLSTDDRIDGRLKICEHLGISETTGVYDIMCLTDYGFATDEFDPVTAYALTEAVYRGLLMSDRGHLPKKDLLDRALLVLSWFMCSVGAFFAFLARTLSKLGRRDKLKL</sequence>